<evidence type="ECO:0000313" key="2">
    <source>
        <dbReference type="EMBL" id="MTD95933.1"/>
    </source>
</evidence>
<feature type="chain" id="PRO_5026028327" evidence="1">
    <location>
        <begin position="21"/>
        <end position="130"/>
    </location>
</feature>
<dbReference type="RefSeq" id="WP_154740415.1">
    <property type="nucleotide sequence ID" value="NZ_WMBQ01000002.1"/>
</dbReference>
<organism evidence="2 3">
    <name type="scientific">Hyphomicrobium album</name>
    <dbReference type="NCBI Taxonomy" id="2665159"/>
    <lineage>
        <taxon>Bacteria</taxon>
        <taxon>Pseudomonadati</taxon>
        <taxon>Pseudomonadota</taxon>
        <taxon>Alphaproteobacteria</taxon>
        <taxon>Hyphomicrobiales</taxon>
        <taxon>Hyphomicrobiaceae</taxon>
        <taxon>Hyphomicrobium</taxon>
    </lineage>
</organism>
<keyword evidence="1" id="KW-0732">Signal</keyword>
<dbReference type="EMBL" id="WMBQ01000002">
    <property type="protein sequence ID" value="MTD95933.1"/>
    <property type="molecule type" value="Genomic_DNA"/>
</dbReference>
<name>A0A6I3KNB3_9HYPH</name>
<keyword evidence="3" id="KW-1185">Reference proteome</keyword>
<comment type="caution">
    <text evidence="2">The sequence shown here is derived from an EMBL/GenBank/DDBJ whole genome shotgun (WGS) entry which is preliminary data.</text>
</comment>
<dbReference type="AlphaFoldDB" id="A0A6I3KNB3"/>
<proteinExistence type="predicted"/>
<feature type="signal peptide" evidence="1">
    <location>
        <begin position="1"/>
        <end position="20"/>
    </location>
</feature>
<accession>A0A6I3KNB3</accession>
<reference evidence="2 3" key="1">
    <citation type="submission" date="2019-11" db="EMBL/GenBank/DDBJ databases">
        <title>Identification of a novel strain.</title>
        <authorList>
            <person name="Xu Q."/>
            <person name="Wang G."/>
        </authorList>
    </citation>
    <scope>NUCLEOTIDE SEQUENCE [LARGE SCALE GENOMIC DNA]</scope>
    <source>
        <strain evidence="3">xq</strain>
    </source>
</reference>
<gene>
    <name evidence="2" type="ORF">GIW81_16465</name>
</gene>
<evidence type="ECO:0000313" key="3">
    <source>
        <dbReference type="Proteomes" id="UP000440694"/>
    </source>
</evidence>
<dbReference type="Proteomes" id="UP000440694">
    <property type="component" value="Unassembled WGS sequence"/>
</dbReference>
<protein>
    <submittedName>
        <fullName evidence="2">Uncharacterized protein</fullName>
    </submittedName>
</protein>
<evidence type="ECO:0000256" key="1">
    <source>
        <dbReference type="SAM" id="SignalP"/>
    </source>
</evidence>
<sequence length="130" mass="13871">MHRLATLAFLVAAGTLAAKAGEVCLTCDAPSASYRCVVEQPSEKYKLGGDVEQEICTKVLAKQGQHQKCQVTPVPDGGQCAGTAKTVTLADFQRVAGNAGESTYQEGAFEVARRNVHDTWLCVSSMFKDC</sequence>